<dbReference type="EMBL" id="UINC01074432">
    <property type="protein sequence ID" value="SVC11619.1"/>
    <property type="molecule type" value="Genomic_DNA"/>
</dbReference>
<gene>
    <name evidence="2" type="ORF">METZ01_LOCUS264473</name>
</gene>
<reference evidence="2" key="1">
    <citation type="submission" date="2018-05" db="EMBL/GenBank/DDBJ databases">
        <authorList>
            <person name="Lanie J.A."/>
            <person name="Ng W.-L."/>
            <person name="Kazmierczak K.M."/>
            <person name="Andrzejewski T.M."/>
            <person name="Davidsen T.M."/>
            <person name="Wayne K.J."/>
            <person name="Tettelin H."/>
            <person name="Glass J.I."/>
            <person name="Rusch D."/>
            <person name="Podicherti R."/>
            <person name="Tsui H.-C.T."/>
            <person name="Winkler M.E."/>
        </authorList>
    </citation>
    <scope>NUCLEOTIDE SEQUENCE</scope>
</reference>
<dbReference type="AlphaFoldDB" id="A0A382JIU9"/>
<protein>
    <recommendedName>
        <fullName evidence="1">VOC domain-containing protein</fullName>
    </recommendedName>
</protein>
<organism evidence="2">
    <name type="scientific">marine metagenome</name>
    <dbReference type="NCBI Taxonomy" id="408172"/>
    <lineage>
        <taxon>unclassified sequences</taxon>
        <taxon>metagenomes</taxon>
        <taxon>ecological metagenomes</taxon>
    </lineage>
</organism>
<evidence type="ECO:0000313" key="2">
    <source>
        <dbReference type="EMBL" id="SVC11619.1"/>
    </source>
</evidence>
<dbReference type="InterPro" id="IPR037523">
    <property type="entry name" value="VOC_core"/>
</dbReference>
<evidence type="ECO:0000259" key="1">
    <source>
        <dbReference type="PROSITE" id="PS51819"/>
    </source>
</evidence>
<accession>A0A382JIU9</accession>
<dbReference type="PANTHER" id="PTHR21366:SF22">
    <property type="entry name" value="VOC DOMAIN-CONTAINING PROTEIN"/>
    <property type="match status" value="1"/>
</dbReference>
<dbReference type="SUPFAM" id="SSF54593">
    <property type="entry name" value="Glyoxalase/Bleomycin resistance protein/Dihydroxybiphenyl dioxygenase"/>
    <property type="match status" value="1"/>
</dbReference>
<dbReference type="Gene3D" id="3.10.180.10">
    <property type="entry name" value="2,3-Dihydroxybiphenyl 1,2-Dioxygenase, domain 1"/>
    <property type="match status" value="1"/>
</dbReference>
<dbReference type="PANTHER" id="PTHR21366">
    <property type="entry name" value="GLYOXALASE FAMILY PROTEIN"/>
    <property type="match status" value="1"/>
</dbReference>
<name>A0A382JIU9_9ZZZZ</name>
<dbReference type="InterPro" id="IPR004360">
    <property type="entry name" value="Glyas_Fos-R_dOase_dom"/>
</dbReference>
<dbReference type="InterPro" id="IPR050383">
    <property type="entry name" value="GlyoxalaseI/FosfomycinResist"/>
</dbReference>
<feature type="domain" description="VOC" evidence="1">
    <location>
        <begin position="9"/>
        <end position="134"/>
    </location>
</feature>
<sequence length="140" mass="15393">MSTPPSIRRVLETAVYVDNLERARTFYCDVLGLRPLTSGERLNALDAGEGTVLLLFLRGATASSYGASGERTPPHDSSGSAHFAFAVDAEELPAWREYLVSQEIELESDIEWPLGGRSLYFRDPDGNLVEVASPGVWEVY</sequence>
<dbReference type="PROSITE" id="PS51819">
    <property type="entry name" value="VOC"/>
    <property type="match status" value="1"/>
</dbReference>
<dbReference type="Pfam" id="PF00903">
    <property type="entry name" value="Glyoxalase"/>
    <property type="match status" value="1"/>
</dbReference>
<dbReference type="InterPro" id="IPR029068">
    <property type="entry name" value="Glyas_Bleomycin-R_OHBP_Dase"/>
</dbReference>
<proteinExistence type="predicted"/>